<dbReference type="GO" id="GO:0016791">
    <property type="term" value="F:phosphatase activity"/>
    <property type="evidence" value="ECO:0007669"/>
    <property type="project" value="TreeGrafter"/>
</dbReference>
<dbReference type="Gene3D" id="3.60.40.10">
    <property type="entry name" value="PPM-type phosphatase domain"/>
    <property type="match status" value="1"/>
</dbReference>
<dbReference type="InterPro" id="IPR001932">
    <property type="entry name" value="PPM-type_phosphatase-like_dom"/>
</dbReference>
<feature type="non-terminal residue" evidence="3">
    <location>
        <position position="1"/>
    </location>
</feature>
<evidence type="ECO:0000259" key="2">
    <source>
        <dbReference type="SMART" id="SM00331"/>
    </source>
</evidence>
<dbReference type="SMART" id="SM00331">
    <property type="entry name" value="PP2C_SIG"/>
    <property type="match status" value="1"/>
</dbReference>
<gene>
    <name evidence="3" type="ORF">METZ01_LOCUS245885</name>
</gene>
<protein>
    <recommendedName>
        <fullName evidence="2">PPM-type phosphatase domain-containing protein</fullName>
    </recommendedName>
</protein>
<dbReference type="InterPro" id="IPR052016">
    <property type="entry name" value="Bact_Sigma-Reg"/>
</dbReference>
<accession>A0A382I2T2</accession>
<evidence type="ECO:0000313" key="3">
    <source>
        <dbReference type="EMBL" id="SVB93031.1"/>
    </source>
</evidence>
<evidence type="ECO:0000256" key="1">
    <source>
        <dbReference type="ARBA" id="ARBA00022801"/>
    </source>
</evidence>
<dbReference type="EMBL" id="UINC01064399">
    <property type="protein sequence ID" value="SVB93031.1"/>
    <property type="molecule type" value="Genomic_DNA"/>
</dbReference>
<name>A0A382I2T2_9ZZZZ</name>
<feature type="domain" description="PPM-type phosphatase" evidence="2">
    <location>
        <begin position="53"/>
        <end position="268"/>
    </location>
</feature>
<dbReference type="SUPFAM" id="SSF81606">
    <property type="entry name" value="PP2C-like"/>
    <property type="match status" value="1"/>
</dbReference>
<proteinExistence type="predicted"/>
<reference evidence="3" key="1">
    <citation type="submission" date="2018-05" db="EMBL/GenBank/DDBJ databases">
        <authorList>
            <person name="Lanie J.A."/>
            <person name="Ng W.-L."/>
            <person name="Kazmierczak K.M."/>
            <person name="Andrzejewski T.M."/>
            <person name="Davidsen T.M."/>
            <person name="Wayne K.J."/>
            <person name="Tettelin H."/>
            <person name="Glass J.I."/>
            <person name="Rusch D."/>
            <person name="Podicherti R."/>
            <person name="Tsui H.-C.T."/>
            <person name="Winkler M.E."/>
        </authorList>
    </citation>
    <scope>NUCLEOTIDE SEQUENCE</scope>
</reference>
<dbReference type="Pfam" id="PF07228">
    <property type="entry name" value="SpoIIE"/>
    <property type="match status" value="1"/>
</dbReference>
<dbReference type="PANTHER" id="PTHR43156">
    <property type="entry name" value="STAGE II SPORULATION PROTEIN E-RELATED"/>
    <property type="match status" value="1"/>
</dbReference>
<sequence length="269" mass="29868">DLELFLLLCDSAALATHNARMHLVLMENQRMGKDMEFAQSVQESFMPTSTPKHVHFTFASQTHAAQVVGGDYYDFIPFENELLGIVLGDVSGKGVPAALQMARLMSDFRYISQLDPAPGNVLDQINNTLCKRSYRGMFTTAVFCLLDMKNRKLSIANGGHLSLLLKSKNSIQEIDSASGTPLGILPNMKYSQEEHSLQIGNEILVFTDGVTEPKNKQQEEFGLDRLKNLFANHAGSPEEFLQNLQNSIKQFTGDAPQFDDLTALSLKTH</sequence>
<dbReference type="InterPro" id="IPR036457">
    <property type="entry name" value="PPM-type-like_dom_sf"/>
</dbReference>
<dbReference type="PANTHER" id="PTHR43156:SF2">
    <property type="entry name" value="STAGE II SPORULATION PROTEIN E"/>
    <property type="match status" value="1"/>
</dbReference>
<dbReference type="AlphaFoldDB" id="A0A382I2T2"/>
<organism evidence="3">
    <name type="scientific">marine metagenome</name>
    <dbReference type="NCBI Taxonomy" id="408172"/>
    <lineage>
        <taxon>unclassified sequences</taxon>
        <taxon>metagenomes</taxon>
        <taxon>ecological metagenomes</taxon>
    </lineage>
</organism>
<keyword evidence="1" id="KW-0378">Hydrolase</keyword>